<evidence type="ECO:0000256" key="2">
    <source>
        <dbReference type="SAM" id="MobiDB-lite"/>
    </source>
</evidence>
<proteinExistence type="predicted"/>
<dbReference type="FunCoup" id="A0A448YSK1">
    <property type="interactions" value="87"/>
</dbReference>
<sequence length="766" mass="88102">MSDNSNELEKLRRIIRRLDEKLRSLTEELKVQQSKLSESKEQNNESTKLADSLSDELERRTVEVHSLSVENDDFKSQLKALSDEHLSLTKKYTEVKNQLIAQDEILENDKLDSTPEQMMKRNRLLELTLVRLREESLDNELRLTERINSLSDSVNEMDDIKNKYAVCQKRGNDLEKLSKELQTRLSSLQGSEELIEDLTLKNEGLTSKNEELSKNISELEDLETLNQELIDNHSLIEEELKQEIESLKRKLDDREGKIHELDLKIQKLEQIILRKTAEGEQEPKPVVENTNDANERSEFQNSLAEAYELGSKKYSDFLSSIFVDADAPKLNLFRDLISVSTIASFFSDRFLERARTDVEQGEYLVFCQVLMELTVIANFLLEVGRYRTTVIPEDIEKQIHAYLQEFSQRYEINDFEIPLSVDLVVADPSLKARESAILEFSKLDSKVRLGIFILGRSDLHSDYVPGLVKIHDILSDIIDKLMQTRASGDGLVEAVHIDEISWKKLDLFLSNLIDSGIQDGDLVIDTEAVSTLYSSLNEFSSLKVQEIPILQVFQGEEKQERVTVVHPADRSDAKLVEELKLKISVLQARLDKLQINEGKLMEADSSLKNEKRENEQLTERLSGLREQKLDLESKLAKTNEVLVSVGLDQYDSEEWKSKSEVHKEFERTDRNRMINEISKQRDFIERLTGARAGNSAHEDYSWLEANLAAPIKTDPVQPLKETVDRLFDLNINFGIMPQDKMSDPKFSRYYIGLIEEGIIDHLTSSY</sequence>
<gene>
    <name evidence="3" type="ORF">BRENAR_LOCUS4599</name>
</gene>
<feature type="coiled-coil region" evidence="1">
    <location>
        <begin position="576"/>
        <end position="641"/>
    </location>
</feature>
<dbReference type="STRING" id="13370.A0A448YSK1"/>
<keyword evidence="4" id="KW-1185">Reference proteome</keyword>
<feature type="region of interest" description="Disordered" evidence="2">
    <location>
        <begin position="33"/>
        <end position="55"/>
    </location>
</feature>
<organism evidence="3 4">
    <name type="scientific">Brettanomyces naardenensis</name>
    <name type="common">Yeast</name>
    <dbReference type="NCBI Taxonomy" id="13370"/>
    <lineage>
        <taxon>Eukaryota</taxon>
        <taxon>Fungi</taxon>
        <taxon>Dikarya</taxon>
        <taxon>Ascomycota</taxon>
        <taxon>Saccharomycotina</taxon>
        <taxon>Pichiomycetes</taxon>
        <taxon>Pichiales</taxon>
        <taxon>Pichiaceae</taxon>
        <taxon>Brettanomyces</taxon>
    </lineage>
</organism>
<evidence type="ECO:0000313" key="3">
    <source>
        <dbReference type="EMBL" id="VEU23870.1"/>
    </source>
</evidence>
<name>A0A448YSK1_BRENA</name>
<dbReference type="InParanoid" id="A0A448YSK1"/>
<accession>A0A448YSK1</accession>
<dbReference type="OrthoDB" id="2130750at2759"/>
<keyword evidence="1" id="KW-0175">Coiled coil</keyword>
<feature type="coiled-coil region" evidence="1">
    <location>
        <begin position="188"/>
        <end position="278"/>
    </location>
</feature>
<protein>
    <submittedName>
        <fullName evidence="3">DEKNAAC104959</fullName>
    </submittedName>
</protein>
<dbReference type="AlphaFoldDB" id="A0A448YSK1"/>
<dbReference type="Proteomes" id="UP000290900">
    <property type="component" value="Unassembled WGS sequence"/>
</dbReference>
<evidence type="ECO:0000313" key="4">
    <source>
        <dbReference type="Proteomes" id="UP000290900"/>
    </source>
</evidence>
<evidence type="ECO:0000256" key="1">
    <source>
        <dbReference type="SAM" id="Coils"/>
    </source>
</evidence>
<reference evidence="3 4" key="1">
    <citation type="submission" date="2018-12" db="EMBL/GenBank/DDBJ databases">
        <authorList>
            <person name="Tiukova I."/>
            <person name="Dainat J."/>
        </authorList>
    </citation>
    <scope>NUCLEOTIDE SEQUENCE [LARGE SCALE GENOMIC DNA]</scope>
</reference>
<dbReference type="EMBL" id="CAACVR010000056">
    <property type="protein sequence ID" value="VEU23870.1"/>
    <property type="molecule type" value="Genomic_DNA"/>
</dbReference>